<evidence type="ECO:0000313" key="3">
    <source>
        <dbReference type="Proteomes" id="UP001501666"/>
    </source>
</evidence>
<dbReference type="Proteomes" id="UP001501666">
    <property type="component" value="Unassembled WGS sequence"/>
</dbReference>
<keyword evidence="3" id="KW-1185">Reference proteome</keyword>
<feature type="compositionally biased region" description="Low complexity" evidence="1">
    <location>
        <begin position="43"/>
        <end position="65"/>
    </location>
</feature>
<comment type="caution">
    <text evidence="2">The sequence shown here is derived from an EMBL/GenBank/DDBJ whole genome shotgun (WGS) entry which is preliminary data.</text>
</comment>
<feature type="region of interest" description="Disordered" evidence="1">
    <location>
        <begin position="27"/>
        <end position="73"/>
    </location>
</feature>
<evidence type="ECO:0000256" key="1">
    <source>
        <dbReference type="SAM" id="MobiDB-lite"/>
    </source>
</evidence>
<dbReference type="RefSeq" id="WP_346147366.1">
    <property type="nucleotide sequence ID" value="NZ_BAAATE010000007.1"/>
</dbReference>
<protein>
    <recommendedName>
        <fullName evidence="4">Secreted protein</fullName>
    </recommendedName>
</protein>
<evidence type="ECO:0000313" key="2">
    <source>
        <dbReference type="EMBL" id="GAA2660887.1"/>
    </source>
</evidence>
<sequence length="106" mass="10603">MGAQRLELGASVGALVVAVDEGAVPSSQKTASCGAASTPGRISTLSARPSGASSSSGGVLSAWASTSSSGTVTDARWPLSSLARFERSMGRPMAVQRSASFCTLRP</sequence>
<gene>
    <name evidence="2" type="ORF">GCM10010412_033560</name>
</gene>
<name>A0ABN3RU70_9ACTN</name>
<reference evidence="2 3" key="1">
    <citation type="journal article" date="2019" name="Int. J. Syst. Evol. Microbiol.">
        <title>The Global Catalogue of Microorganisms (GCM) 10K type strain sequencing project: providing services to taxonomists for standard genome sequencing and annotation.</title>
        <authorList>
            <consortium name="The Broad Institute Genomics Platform"/>
            <consortium name="The Broad Institute Genome Sequencing Center for Infectious Disease"/>
            <person name="Wu L."/>
            <person name="Ma J."/>
        </authorList>
    </citation>
    <scope>NUCLEOTIDE SEQUENCE [LARGE SCALE GENOMIC DNA]</scope>
    <source>
        <strain evidence="2 3">JCM 6835</strain>
    </source>
</reference>
<dbReference type="EMBL" id="BAAATE010000007">
    <property type="protein sequence ID" value="GAA2660887.1"/>
    <property type="molecule type" value="Genomic_DNA"/>
</dbReference>
<proteinExistence type="predicted"/>
<organism evidence="2 3">
    <name type="scientific">Nonomuraea recticatena</name>
    <dbReference type="NCBI Taxonomy" id="46178"/>
    <lineage>
        <taxon>Bacteria</taxon>
        <taxon>Bacillati</taxon>
        <taxon>Actinomycetota</taxon>
        <taxon>Actinomycetes</taxon>
        <taxon>Streptosporangiales</taxon>
        <taxon>Streptosporangiaceae</taxon>
        <taxon>Nonomuraea</taxon>
    </lineage>
</organism>
<accession>A0ABN3RU70</accession>
<evidence type="ECO:0008006" key="4">
    <source>
        <dbReference type="Google" id="ProtNLM"/>
    </source>
</evidence>